<accession>A0A2D0IJJ7</accession>
<sequence>MAQVASEFTPANNQEAHDLQKRVCHALETALVMAGDLSMDEIYQSLMALRDEFITSAALKGAEAGRLAQFSLPAVLPALTVANRIYQDAGRSNELIQATNPRHPAFMPARFKALRQ</sequence>
<gene>
    <name evidence="1" type="ORF">Xbud_03846</name>
</gene>
<comment type="caution">
    <text evidence="1">The sequence shown here is derived from an EMBL/GenBank/DDBJ whole genome shotgun (WGS) entry which is preliminary data.</text>
</comment>
<evidence type="ECO:0000313" key="1">
    <source>
        <dbReference type="EMBL" id="PHM21919.1"/>
    </source>
</evidence>
<name>A0A2D0IJJ7_XENBU</name>
<dbReference type="Proteomes" id="UP000225833">
    <property type="component" value="Unassembled WGS sequence"/>
</dbReference>
<protein>
    <submittedName>
        <fullName evidence="1">Uncharacterized protein</fullName>
    </submittedName>
</protein>
<organism evidence="1 2">
    <name type="scientific">Xenorhabdus budapestensis</name>
    <dbReference type="NCBI Taxonomy" id="290110"/>
    <lineage>
        <taxon>Bacteria</taxon>
        <taxon>Pseudomonadati</taxon>
        <taxon>Pseudomonadota</taxon>
        <taxon>Gammaproteobacteria</taxon>
        <taxon>Enterobacterales</taxon>
        <taxon>Morganellaceae</taxon>
        <taxon>Xenorhabdus</taxon>
    </lineage>
</organism>
<evidence type="ECO:0000313" key="2">
    <source>
        <dbReference type="Proteomes" id="UP000225833"/>
    </source>
</evidence>
<reference evidence="1 2" key="1">
    <citation type="journal article" date="2017" name="Nat. Microbiol.">
        <title>Natural product diversity associated with the nematode symbionts Photorhabdus and Xenorhabdus.</title>
        <authorList>
            <person name="Tobias N.J."/>
            <person name="Wolff H."/>
            <person name="Djahanschiri B."/>
            <person name="Grundmann F."/>
            <person name="Kronenwerth M."/>
            <person name="Shi Y.M."/>
            <person name="Simonyi S."/>
            <person name="Grun P."/>
            <person name="Shapiro-Ilan D."/>
            <person name="Pidot S.J."/>
            <person name="Stinear T.P."/>
            <person name="Ebersberger I."/>
            <person name="Bode H.B."/>
        </authorList>
    </citation>
    <scope>NUCLEOTIDE SEQUENCE [LARGE SCALE GENOMIC DNA]</scope>
    <source>
        <strain evidence="1 2">DSM 16342</strain>
    </source>
</reference>
<dbReference type="AlphaFoldDB" id="A0A2D0IJJ7"/>
<dbReference type="EMBL" id="NIBS01000123">
    <property type="protein sequence ID" value="PHM21919.1"/>
    <property type="molecule type" value="Genomic_DNA"/>
</dbReference>
<proteinExistence type="predicted"/>